<evidence type="ECO:0000313" key="11">
    <source>
        <dbReference type="Proteomes" id="UP001199631"/>
    </source>
</evidence>
<accession>A0AAW5B6E5</accession>
<dbReference type="PANTHER" id="PTHR32089">
    <property type="entry name" value="METHYL-ACCEPTING CHEMOTAXIS PROTEIN MCPB"/>
    <property type="match status" value="1"/>
</dbReference>
<protein>
    <submittedName>
        <fullName evidence="10">Methyl-accepting chemotaxis protein</fullName>
    </submittedName>
</protein>
<comment type="caution">
    <text evidence="10">The sequence shown here is derived from an EMBL/GenBank/DDBJ whole genome shotgun (WGS) entry which is preliminary data.</text>
</comment>
<keyword evidence="11" id="KW-1185">Reference proteome</keyword>
<proteinExistence type="inferred from homology"/>
<dbReference type="Pfam" id="PF00672">
    <property type="entry name" value="HAMP"/>
    <property type="match status" value="1"/>
</dbReference>
<comment type="similarity">
    <text evidence="5">Belongs to the methyl-accepting chemotaxis (MCP) protein family.</text>
</comment>
<feature type="domain" description="HAMP" evidence="9">
    <location>
        <begin position="240"/>
        <end position="293"/>
    </location>
</feature>
<evidence type="ECO:0000256" key="3">
    <source>
        <dbReference type="ARBA" id="ARBA00023136"/>
    </source>
</evidence>
<comment type="subcellular location">
    <subcellularLocation>
        <location evidence="1">Cell membrane</location>
    </subcellularLocation>
</comment>
<dbReference type="SUPFAM" id="SSF58104">
    <property type="entry name" value="Methyl-accepting chemotaxis protein (MCP) signaling domain"/>
    <property type="match status" value="1"/>
</dbReference>
<gene>
    <name evidence="10" type="ORF">K3T81_08960</name>
</gene>
<dbReference type="Gene3D" id="6.10.340.10">
    <property type="match status" value="1"/>
</dbReference>
<name>A0AAW5B6E5_9BACI</name>
<evidence type="ECO:0000313" key="10">
    <source>
        <dbReference type="EMBL" id="MCG3419280.1"/>
    </source>
</evidence>
<dbReference type="Gene3D" id="1.10.287.950">
    <property type="entry name" value="Methyl-accepting chemotaxis protein"/>
    <property type="match status" value="1"/>
</dbReference>
<dbReference type="GO" id="GO:0005886">
    <property type="term" value="C:plasma membrane"/>
    <property type="evidence" value="ECO:0007669"/>
    <property type="project" value="UniProtKB-SubCell"/>
</dbReference>
<dbReference type="EMBL" id="JAIFZM010000006">
    <property type="protein sequence ID" value="MCG3419280.1"/>
    <property type="molecule type" value="Genomic_DNA"/>
</dbReference>
<keyword evidence="7" id="KW-1133">Transmembrane helix</keyword>
<keyword evidence="3 7" id="KW-0472">Membrane</keyword>
<dbReference type="CDD" id="cd06225">
    <property type="entry name" value="HAMP"/>
    <property type="match status" value="1"/>
</dbReference>
<evidence type="ECO:0000256" key="1">
    <source>
        <dbReference type="ARBA" id="ARBA00004236"/>
    </source>
</evidence>
<dbReference type="InterPro" id="IPR003660">
    <property type="entry name" value="HAMP_dom"/>
</dbReference>
<dbReference type="Pfam" id="PF00015">
    <property type="entry name" value="MCPsignal"/>
    <property type="match status" value="1"/>
</dbReference>
<keyword evidence="4 6" id="KW-0807">Transducer</keyword>
<dbReference type="SMART" id="SM00304">
    <property type="entry name" value="HAMP"/>
    <property type="match status" value="1"/>
</dbReference>
<dbReference type="InterPro" id="IPR004089">
    <property type="entry name" value="MCPsignal_dom"/>
</dbReference>
<feature type="domain" description="Methyl-accepting transducer" evidence="8">
    <location>
        <begin position="312"/>
        <end position="562"/>
    </location>
</feature>
<evidence type="ECO:0000256" key="5">
    <source>
        <dbReference type="ARBA" id="ARBA00029447"/>
    </source>
</evidence>
<evidence type="ECO:0000256" key="4">
    <source>
        <dbReference type="ARBA" id="ARBA00023224"/>
    </source>
</evidence>
<dbReference type="CDD" id="cd11386">
    <property type="entry name" value="MCP_signal"/>
    <property type="match status" value="1"/>
</dbReference>
<sequence>MGGKIVKFRKATKPKKIKENKERKINRSKLLRRFAWRNVSIGRKYITVFFLTLLLFVASACVVFFLLTKGQEDITEIKESSSRVNDMADMAYLIQAKDVQIADYLLTESDKYKDQFIQYQEEFLALADKLKPTMVTDEQRSNFDEIIKKNESNDDAFTEQIVPAVENDQSLIANSLRDFTSRLRTETIDHVNELVTLINEDQNKSVQNAESSIKGSTITLAIATILAAIIGIPLMIIISRIITKNLKKIVGVTSEVANGNLQTPDMDYNGTDEIGQLATAVNKMKGKIHSILLKVADASNSVSSRSEVLTISSKEVSEGNTQIATTMEELSTGAETQANSASDLSESMNDFVQKVELSEQNGQEAAQNSSTVLELTNEGTALMNKSVAQMKQIDTIVSTSVDKVQGLDKQSNEISKLVLVIKDIADQTNLLSLNAAIEAARAGEHGRGFAVVADEVRKLSEQVASSVGEITTIVQSIQSETTEVVGSLNSGYKEVQEGTKQIEETGRNFNSINQSVSEMTKKITFISSNLREISQNSKEMNNLIEEIASVSEESAAGVEQAAASAQQTSSSMEEVSYSADELAKLAELLNKELKIFKL</sequence>
<dbReference type="PROSITE" id="PS50885">
    <property type="entry name" value="HAMP"/>
    <property type="match status" value="1"/>
</dbReference>
<dbReference type="Proteomes" id="UP001199631">
    <property type="component" value="Unassembled WGS sequence"/>
</dbReference>
<dbReference type="GO" id="GO:0007165">
    <property type="term" value="P:signal transduction"/>
    <property type="evidence" value="ECO:0007669"/>
    <property type="project" value="UniProtKB-KW"/>
</dbReference>
<evidence type="ECO:0000259" key="8">
    <source>
        <dbReference type="PROSITE" id="PS50111"/>
    </source>
</evidence>
<evidence type="ECO:0000256" key="6">
    <source>
        <dbReference type="PROSITE-ProRule" id="PRU00284"/>
    </source>
</evidence>
<organism evidence="10 11">
    <name type="scientific">Oceanobacillus jordanicus</name>
    <dbReference type="NCBI Taxonomy" id="2867266"/>
    <lineage>
        <taxon>Bacteria</taxon>
        <taxon>Bacillati</taxon>
        <taxon>Bacillota</taxon>
        <taxon>Bacilli</taxon>
        <taxon>Bacillales</taxon>
        <taxon>Bacillaceae</taxon>
        <taxon>Oceanobacillus</taxon>
    </lineage>
</organism>
<reference evidence="10 11" key="1">
    <citation type="journal article" date="2022" name="Evol. Bioinform. Online">
        <title>Draft Genome Sequence of Oceanobacillus jordanicus Strain GSFE11, a Halotolerant Plant Growth-Promoting Bacterial Endophyte Isolated From the Jordan Valley.</title>
        <authorList>
            <person name="Alhindi T."/>
            <person name="Albdaiwi R."/>
        </authorList>
    </citation>
    <scope>NUCLEOTIDE SEQUENCE [LARGE SCALE GENOMIC DNA]</scope>
    <source>
        <strain evidence="10 11">GSFE11</strain>
    </source>
</reference>
<keyword evidence="7" id="KW-0812">Transmembrane</keyword>
<dbReference type="AlphaFoldDB" id="A0AAW5B6E5"/>
<dbReference type="SMART" id="SM00283">
    <property type="entry name" value="MA"/>
    <property type="match status" value="1"/>
</dbReference>
<evidence type="ECO:0000259" key="9">
    <source>
        <dbReference type="PROSITE" id="PS50885"/>
    </source>
</evidence>
<evidence type="ECO:0000256" key="7">
    <source>
        <dbReference type="SAM" id="Phobius"/>
    </source>
</evidence>
<dbReference type="PROSITE" id="PS50111">
    <property type="entry name" value="CHEMOTAXIS_TRANSDUC_2"/>
    <property type="match status" value="1"/>
</dbReference>
<dbReference type="PANTHER" id="PTHR32089:SF112">
    <property type="entry name" value="LYSOZYME-LIKE PROTEIN-RELATED"/>
    <property type="match status" value="1"/>
</dbReference>
<evidence type="ECO:0000256" key="2">
    <source>
        <dbReference type="ARBA" id="ARBA00022475"/>
    </source>
</evidence>
<keyword evidence="2" id="KW-1003">Cell membrane</keyword>
<feature type="transmembrane region" description="Helical" evidence="7">
    <location>
        <begin position="218"/>
        <end position="238"/>
    </location>
</feature>